<comment type="subcellular location">
    <subcellularLocation>
        <location evidence="1">Membrane</location>
        <topology evidence="1">Multi-pass membrane protein</topology>
    </subcellularLocation>
</comment>
<keyword evidence="3 5" id="KW-1133">Transmembrane helix</keyword>
<keyword evidence="4 5" id="KW-0472">Membrane</keyword>
<protein>
    <recommendedName>
        <fullName evidence="6">MARVEL domain-containing protein</fullName>
    </recommendedName>
</protein>
<evidence type="ECO:0000313" key="7">
    <source>
        <dbReference type="EMBL" id="CZR56689.1"/>
    </source>
</evidence>
<evidence type="ECO:0000256" key="2">
    <source>
        <dbReference type="ARBA" id="ARBA00022692"/>
    </source>
</evidence>
<dbReference type="OrthoDB" id="5429013at2759"/>
<feature type="transmembrane region" description="Helical" evidence="5">
    <location>
        <begin position="106"/>
        <end position="127"/>
    </location>
</feature>
<dbReference type="PANTHER" id="PTHR37451:SF4">
    <property type="entry name" value="MARVEL DOMAIN-CONTAINING PROTEIN"/>
    <property type="match status" value="1"/>
</dbReference>
<evidence type="ECO:0000256" key="5">
    <source>
        <dbReference type="SAM" id="Phobius"/>
    </source>
</evidence>
<evidence type="ECO:0000256" key="4">
    <source>
        <dbReference type="ARBA" id="ARBA00023136"/>
    </source>
</evidence>
<evidence type="ECO:0000256" key="1">
    <source>
        <dbReference type="ARBA" id="ARBA00004141"/>
    </source>
</evidence>
<evidence type="ECO:0000256" key="3">
    <source>
        <dbReference type="ARBA" id="ARBA00022989"/>
    </source>
</evidence>
<sequence>MSDAKMMPEGPAVGVAEVAATSSPAAATTKPVHQTNKYLWGLRFIQIIFAIVIVGITGSSISDWHNLGCSTPSGLAFNFAIGLLSLLLVLYWILSTGPYAKIPWYSFYAVLGCEIVFIIFWIVAAAVQNYSCDSICNVCSAAGAAYDDGEGFIVWMNDIICSCVFPGDLNSQFSVRGDDPSVLFKRGGRPITSDEASRLGKTASKGVTKATKQGLDAAMMLFFITSLITLVSLRYKSKEGKNVVHDAEQVDQHVENPFKMETPAPA</sequence>
<gene>
    <name evidence="7" type="ORF">PAC_06578</name>
</gene>
<dbReference type="PANTHER" id="PTHR37451">
    <property type="entry name" value="MARVEL DOMAIN"/>
    <property type="match status" value="1"/>
</dbReference>
<keyword evidence="8" id="KW-1185">Reference proteome</keyword>
<feature type="transmembrane region" description="Helical" evidence="5">
    <location>
        <begin position="217"/>
        <end position="235"/>
    </location>
</feature>
<proteinExistence type="predicted"/>
<feature type="transmembrane region" description="Helical" evidence="5">
    <location>
        <begin position="40"/>
        <end position="62"/>
    </location>
</feature>
<feature type="transmembrane region" description="Helical" evidence="5">
    <location>
        <begin position="74"/>
        <end position="94"/>
    </location>
</feature>
<accession>A0A1L7WV96</accession>
<dbReference type="AlphaFoldDB" id="A0A1L7WV96"/>
<dbReference type="InterPro" id="IPR008253">
    <property type="entry name" value="Marvel"/>
</dbReference>
<dbReference type="Proteomes" id="UP000184330">
    <property type="component" value="Unassembled WGS sequence"/>
</dbReference>
<organism evidence="7 8">
    <name type="scientific">Phialocephala subalpina</name>
    <dbReference type="NCBI Taxonomy" id="576137"/>
    <lineage>
        <taxon>Eukaryota</taxon>
        <taxon>Fungi</taxon>
        <taxon>Dikarya</taxon>
        <taxon>Ascomycota</taxon>
        <taxon>Pezizomycotina</taxon>
        <taxon>Leotiomycetes</taxon>
        <taxon>Helotiales</taxon>
        <taxon>Mollisiaceae</taxon>
        <taxon>Phialocephala</taxon>
        <taxon>Phialocephala fortinii species complex</taxon>
    </lineage>
</organism>
<evidence type="ECO:0000313" key="8">
    <source>
        <dbReference type="Proteomes" id="UP000184330"/>
    </source>
</evidence>
<name>A0A1L7WV96_9HELO</name>
<feature type="domain" description="MARVEL" evidence="6">
    <location>
        <begin position="40"/>
        <end position="144"/>
    </location>
</feature>
<dbReference type="EMBL" id="FJOG01000008">
    <property type="protein sequence ID" value="CZR56689.1"/>
    <property type="molecule type" value="Genomic_DNA"/>
</dbReference>
<keyword evidence="2 5" id="KW-0812">Transmembrane</keyword>
<dbReference type="Pfam" id="PF01284">
    <property type="entry name" value="MARVEL"/>
    <property type="match status" value="1"/>
</dbReference>
<reference evidence="7 8" key="1">
    <citation type="submission" date="2016-03" db="EMBL/GenBank/DDBJ databases">
        <authorList>
            <person name="Ploux O."/>
        </authorList>
    </citation>
    <scope>NUCLEOTIDE SEQUENCE [LARGE SCALE GENOMIC DNA]</scope>
    <source>
        <strain evidence="7 8">UAMH 11012</strain>
    </source>
</reference>
<evidence type="ECO:0000259" key="6">
    <source>
        <dbReference type="Pfam" id="PF01284"/>
    </source>
</evidence>